<dbReference type="InterPro" id="IPR006531">
    <property type="entry name" value="Gp5/Vgr_OB"/>
</dbReference>
<evidence type="ECO:0000313" key="6">
    <source>
        <dbReference type="Proteomes" id="UP000315577"/>
    </source>
</evidence>
<dbReference type="Proteomes" id="UP000315577">
    <property type="component" value="Unassembled WGS sequence"/>
</dbReference>
<evidence type="ECO:0000313" key="4">
    <source>
        <dbReference type="EMBL" id="TSE18943.1"/>
    </source>
</evidence>
<dbReference type="NCBIfam" id="TIGR01644">
    <property type="entry name" value="phage_P2_V"/>
    <property type="match status" value="1"/>
</dbReference>
<dbReference type="AlphaFoldDB" id="A0A4V2UV26"/>
<reference evidence="4 6" key="2">
    <citation type="submission" date="2019-07" db="EMBL/GenBank/DDBJ databases">
        <title>Tepidimonas ignava SPS-1037 draft genome.</title>
        <authorList>
            <person name="Da Costa M.S."/>
            <person name="Froufe H.J.C."/>
            <person name="Egas C."/>
            <person name="Albuquerque L."/>
        </authorList>
    </citation>
    <scope>NUCLEOTIDE SEQUENCE [LARGE SCALE GENOMIC DNA]</scope>
    <source>
        <strain evidence="4 6">SPS-1037</strain>
    </source>
</reference>
<dbReference type="EMBL" id="SMAH01000020">
    <property type="protein sequence ID" value="TCS94117.1"/>
    <property type="molecule type" value="Genomic_DNA"/>
</dbReference>
<dbReference type="Proteomes" id="UP000295536">
    <property type="component" value="Unassembled WGS sequence"/>
</dbReference>
<feature type="domain" description="Gp5/Type VI secretion system Vgr protein OB-fold" evidence="2">
    <location>
        <begin position="23"/>
        <end position="94"/>
    </location>
</feature>
<gene>
    <name evidence="3" type="ORF">EDC36_12039</name>
    <name evidence="4" type="ORF">Tigna_02390</name>
</gene>
<keyword evidence="6" id="KW-1185">Reference proteome</keyword>
<dbReference type="Gene3D" id="2.40.50.230">
    <property type="entry name" value="Gp5 N-terminal domain"/>
    <property type="match status" value="1"/>
</dbReference>
<organism evidence="3 5">
    <name type="scientific">Tepidimonas ignava</name>
    <dbReference type="NCBI Taxonomy" id="114249"/>
    <lineage>
        <taxon>Bacteria</taxon>
        <taxon>Pseudomonadati</taxon>
        <taxon>Pseudomonadota</taxon>
        <taxon>Betaproteobacteria</taxon>
        <taxon>Burkholderiales</taxon>
        <taxon>Tepidimonas</taxon>
    </lineage>
</organism>
<protein>
    <submittedName>
        <fullName evidence="3">Phage baseplate assembly protein V</fullName>
    </submittedName>
</protein>
<sequence length="184" mass="19785">MTTTPDTLTLEAADWGRGGAVRLGTVTEFDAQRCRARVRIAGDGETSVRTGWLPWATWSAGHLRVWQAPAIGEQCLVLAPSGDMAQAVALPAVFQQQRPGFAAPSDKPEHTLLAWDDGGYIRYERDTHRLILHASCVVRIEGDLLVTGDVYAGGVSLRKHRHTGVRRGDSTSDGPTGGEAPACQ</sequence>
<name>A0A4V2UV26_9BURK</name>
<dbReference type="InterPro" id="IPR013046">
    <property type="entry name" value="GpV/Gp45"/>
</dbReference>
<evidence type="ECO:0000313" key="3">
    <source>
        <dbReference type="EMBL" id="TCS94117.1"/>
    </source>
</evidence>
<dbReference type="InterPro" id="IPR044033">
    <property type="entry name" value="GpV-like_apex"/>
</dbReference>
<evidence type="ECO:0000313" key="5">
    <source>
        <dbReference type="Proteomes" id="UP000295536"/>
    </source>
</evidence>
<evidence type="ECO:0000259" key="2">
    <source>
        <dbReference type="Pfam" id="PF04717"/>
    </source>
</evidence>
<dbReference type="Pfam" id="PF04717">
    <property type="entry name" value="Phage_base_V"/>
    <property type="match status" value="1"/>
</dbReference>
<evidence type="ECO:0000256" key="1">
    <source>
        <dbReference type="SAM" id="MobiDB-lite"/>
    </source>
</evidence>
<feature type="region of interest" description="Disordered" evidence="1">
    <location>
        <begin position="161"/>
        <end position="184"/>
    </location>
</feature>
<accession>A0A4V2UV26</accession>
<dbReference type="Pfam" id="PF18946">
    <property type="entry name" value="Apex"/>
    <property type="match status" value="1"/>
</dbReference>
<dbReference type="OrthoDB" id="4931325at2"/>
<dbReference type="InterPro" id="IPR037026">
    <property type="entry name" value="Vgr_OB-fold_dom_sf"/>
</dbReference>
<dbReference type="EMBL" id="VJNC01000020">
    <property type="protein sequence ID" value="TSE18943.1"/>
    <property type="molecule type" value="Genomic_DNA"/>
</dbReference>
<comment type="caution">
    <text evidence="3">The sequence shown here is derived from an EMBL/GenBank/DDBJ whole genome shotgun (WGS) entry which is preliminary data.</text>
</comment>
<proteinExistence type="predicted"/>
<dbReference type="RefSeq" id="WP_132963592.1">
    <property type="nucleotide sequence ID" value="NZ_SMAH01000020.1"/>
</dbReference>
<reference evidence="3 5" key="1">
    <citation type="submission" date="2019-03" db="EMBL/GenBank/DDBJ databases">
        <title>Genomic Encyclopedia of Type Strains, Phase IV (KMG-IV): sequencing the most valuable type-strain genomes for metagenomic binning, comparative biology and taxonomic classification.</title>
        <authorList>
            <person name="Goeker M."/>
        </authorList>
    </citation>
    <scope>NUCLEOTIDE SEQUENCE [LARGE SCALE GENOMIC DNA]</scope>
    <source>
        <strain evidence="3 5">DSM 12034</strain>
    </source>
</reference>